<dbReference type="PANTHER" id="PTHR13878">
    <property type="entry name" value="GULONOLACTONE OXIDASE"/>
    <property type="match status" value="1"/>
</dbReference>
<organism evidence="5 6">
    <name type="scientific">Archangium minus</name>
    <dbReference type="NCBI Taxonomy" id="83450"/>
    <lineage>
        <taxon>Bacteria</taxon>
        <taxon>Pseudomonadati</taxon>
        <taxon>Myxococcota</taxon>
        <taxon>Myxococcia</taxon>
        <taxon>Myxococcales</taxon>
        <taxon>Cystobacterineae</taxon>
        <taxon>Archangiaceae</taxon>
        <taxon>Archangium</taxon>
    </lineage>
</organism>
<evidence type="ECO:0000313" key="5">
    <source>
        <dbReference type="EMBL" id="WNG52560.1"/>
    </source>
</evidence>
<dbReference type="InterPro" id="IPR050432">
    <property type="entry name" value="FAD-linked_Oxidoreductases_BP"/>
</dbReference>
<evidence type="ECO:0000256" key="2">
    <source>
        <dbReference type="ARBA" id="ARBA00023002"/>
    </source>
</evidence>
<dbReference type="PANTHER" id="PTHR13878:SF53">
    <property type="entry name" value="CYTOKININ DEHYDROGENASE 6"/>
    <property type="match status" value="1"/>
</dbReference>
<evidence type="ECO:0000259" key="4">
    <source>
        <dbReference type="Pfam" id="PF01565"/>
    </source>
</evidence>
<gene>
    <name evidence="5" type="ORF">F0U60_24565</name>
</gene>
<dbReference type="EMBL" id="CP043494">
    <property type="protein sequence ID" value="WNG52560.1"/>
    <property type="molecule type" value="Genomic_DNA"/>
</dbReference>
<protein>
    <submittedName>
        <fullName evidence="5">FAD-binding protein</fullName>
    </submittedName>
</protein>
<dbReference type="SUPFAM" id="SSF56176">
    <property type="entry name" value="FAD-binding/transporter-associated domain-like"/>
    <property type="match status" value="1"/>
</dbReference>
<keyword evidence="2" id="KW-0560">Oxidoreductase</keyword>
<reference evidence="5 6" key="1">
    <citation type="submission" date="2019-08" db="EMBL/GenBank/DDBJ databases">
        <title>Archangium and Cystobacter genomes.</title>
        <authorList>
            <person name="Chen I.-C.K."/>
            <person name="Wielgoss S."/>
        </authorList>
    </citation>
    <scope>NUCLEOTIDE SEQUENCE [LARGE SCALE GENOMIC DNA]</scope>
    <source>
        <strain evidence="5 6">Cbm 6</strain>
    </source>
</reference>
<dbReference type="InterPro" id="IPR016169">
    <property type="entry name" value="FAD-bd_PCMH_sub2"/>
</dbReference>
<dbReference type="Pfam" id="PF01565">
    <property type="entry name" value="FAD_binding_4"/>
    <property type="match status" value="1"/>
</dbReference>
<evidence type="ECO:0000256" key="3">
    <source>
        <dbReference type="SAM" id="MobiDB-lite"/>
    </source>
</evidence>
<sequence length="137" mass="14839">MLEDGRAEATCRSRWKRVERTLAEAGRMFPILTTLLRTSVGGTLSVGGYGVRSFVDGAQVDQVERARLILPDGQAVWCSREENSELFRFALAGFGQIGVLERVVLRTVPTRSSGHLARRGPAARSPRGAGAGRGEGR</sequence>
<accession>A0ABY9XAZ7</accession>
<feature type="region of interest" description="Disordered" evidence="3">
    <location>
        <begin position="113"/>
        <end position="137"/>
    </location>
</feature>
<evidence type="ECO:0000256" key="1">
    <source>
        <dbReference type="ARBA" id="ARBA00005466"/>
    </source>
</evidence>
<feature type="domain" description="FAD linked oxidase N-terminal" evidence="4">
    <location>
        <begin position="4"/>
        <end position="79"/>
    </location>
</feature>
<keyword evidence="6" id="KW-1185">Reference proteome</keyword>
<evidence type="ECO:0000313" key="6">
    <source>
        <dbReference type="Proteomes" id="UP001611383"/>
    </source>
</evidence>
<name>A0ABY9XAZ7_9BACT</name>
<dbReference type="InterPro" id="IPR006094">
    <property type="entry name" value="Oxid_FAD_bind_N"/>
</dbReference>
<dbReference type="Proteomes" id="UP001611383">
    <property type="component" value="Chromosome"/>
</dbReference>
<comment type="similarity">
    <text evidence="1">Belongs to the oxygen-dependent FAD-linked oxidoreductase family.</text>
</comment>
<proteinExistence type="inferred from homology"/>
<dbReference type="InterPro" id="IPR036318">
    <property type="entry name" value="FAD-bd_PCMH-like_sf"/>
</dbReference>
<feature type="compositionally biased region" description="Low complexity" evidence="3">
    <location>
        <begin position="119"/>
        <end position="128"/>
    </location>
</feature>
<dbReference type="Gene3D" id="3.30.465.10">
    <property type="match status" value="1"/>
</dbReference>